<comment type="caution">
    <text evidence="5">The sequence shown here is derived from an EMBL/GenBank/DDBJ whole genome shotgun (WGS) entry which is preliminary data.</text>
</comment>
<dbReference type="PANTHER" id="PTHR24366">
    <property type="entry name" value="IG(IMMUNOGLOBULIN) AND LRR(LEUCINE RICH REPEAT) DOMAINS"/>
    <property type="match status" value="1"/>
</dbReference>
<dbReference type="SUPFAM" id="SSF52058">
    <property type="entry name" value="L domain-like"/>
    <property type="match status" value="1"/>
</dbReference>
<evidence type="ECO:0000313" key="5">
    <source>
        <dbReference type="EMBL" id="KAK0158195.1"/>
    </source>
</evidence>
<sequence>MIKLVRLIVALQLIIYYGCLSLPFGETSVQMSDTTSITSTRHKKGMKKIIQANICDLQQREAPIYCYCDHSGLHEATDVHCIILNTVNADDAMWSHFITSQMSIERLELKVRDGVHINYVPSKTLRLLSNLRNIHMEYANFDEIPEKGFSNISNAHEINIGKCAITHLRKNAFINMSKLSFINLDDNRIIEINREVFVNLPVLKKLFINRNNITLLHDRAFKHLTSLQELELRDNKIAVITTDSFTGLKSLTRLILRSNRISLIGDRTFIEMTELNELELDQNMIEYISVNAFAGMGKLRKLSLSDNKLVKLEADVFTGAPAINFLDLRNNSLSTMTFDNIKPIVTNLYANFSYLYLDDNKFICDCKLVWIKGLRSETVNQQLKDSLDMLTCFLEGHNKTINNAEAGIDSANGNVVGNNGASVDVNKPGEKRQEHTTANNMGTDYSKVENGKDEEEEGEYDEHYEDYSDQTVKYETGKPQLVNERMGYIKHFFELKLEELPCPEQSMDDPMVSEQPSSRRENAAVASTAFAQVKHAATIGQCLILVALSLFV</sequence>
<evidence type="ECO:0000256" key="3">
    <source>
        <dbReference type="SAM" id="MobiDB-lite"/>
    </source>
</evidence>
<feature type="chain" id="PRO_5041354554" description="Connectin" evidence="4">
    <location>
        <begin position="22"/>
        <end position="552"/>
    </location>
</feature>
<accession>A0AA39C658</accession>
<organism evidence="5 6">
    <name type="scientific">Microctonus aethiopoides</name>
    <dbReference type="NCBI Taxonomy" id="144406"/>
    <lineage>
        <taxon>Eukaryota</taxon>
        <taxon>Metazoa</taxon>
        <taxon>Ecdysozoa</taxon>
        <taxon>Arthropoda</taxon>
        <taxon>Hexapoda</taxon>
        <taxon>Insecta</taxon>
        <taxon>Pterygota</taxon>
        <taxon>Neoptera</taxon>
        <taxon>Endopterygota</taxon>
        <taxon>Hymenoptera</taxon>
        <taxon>Apocrita</taxon>
        <taxon>Ichneumonoidea</taxon>
        <taxon>Braconidae</taxon>
        <taxon>Euphorinae</taxon>
        <taxon>Microctonus</taxon>
    </lineage>
</organism>
<name>A0AA39C658_9HYME</name>
<keyword evidence="1" id="KW-0433">Leucine-rich repeat</keyword>
<feature type="signal peptide" evidence="4">
    <location>
        <begin position="1"/>
        <end position="21"/>
    </location>
</feature>
<reference evidence="5" key="1">
    <citation type="journal article" date="2023" name="bioRxiv">
        <title>Scaffold-level genome assemblies of two parasitoid biocontrol wasps reveal the parthenogenesis mechanism and an associated novel virus.</title>
        <authorList>
            <person name="Inwood S."/>
            <person name="Skelly J."/>
            <person name="Guhlin J."/>
            <person name="Harrop T."/>
            <person name="Goldson S."/>
            <person name="Dearden P."/>
        </authorList>
    </citation>
    <scope>NUCLEOTIDE SEQUENCE</scope>
    <source>
        <strain evidence="5">Irish</strain>
        <tissue evidence="5">Whole body</tissue>
    </source>
</reference>
<reference evidence="5" key="2">
    <citation type="submission" date="2023-03" db="EMBL/GenBank/DDBJ databases">
        <authorList>
            <person name="Inwood S.N."/>
            <person name="Skelly J.G."/>
            <person name="Guhlin J."/>
            <person name="Harrop T.W.R."/>
            <person name="Goldson S.G."/>
            <person name="Dearden P.K."/>
        </authorList>
    </citation>
    <scope>NUCLEOTIDE SEQUENCE</scope>
    <source>
        <strain evidence="5">Irish</strain>
        <tissue evidence="5">Whole body</tissue>
    </source>
</reference>
<evidence type="ECO:0000313" key="6">
    <source>
        <dbReference type="Proteomes" id="UP001168990"/>
    </source>
</evidence>
<dbReference type="EMBL" id="JAQQBS010001424">
    <property type="protein sequence ID" value="KAK0158195.1"/>
    <property type="molecule type" value="Genomic_DNA"/>
</dbReference>
<gene>
    <name evidence="5" type="ORF">PV328_009229</name>
</gene>
<dbReference type="Proteomes" id="UP001168990">
    <property type="component" value="Unassembled WGS sequence"/>
</dbReference>
<keyword evidence="6" id="KW-1185">Reference proteome</keyword>
<feature type="compositionally biased region" description="Acidic residues" evidence="3">
    <location>
        <begin position="452"/>
        <end position="465"/>
    </location>
</feature>
<dbReference type="InterPro" id="IPR001611">
    <property type="entry name" value="Leu-rich_rpt"/>
</dbReference>
<dbReference type="FunFam" id="3.80.10.10:FF:001360">
    <property type="entry name" value="Uncharacterized protein"/>
    <property type="match status" value="1"/>
</dbReference>
<protein>
    <recommendedName>
        <fullName evidence="7">Connectin</fullName>
    </recommendedName>
</protein>
<evidence type="ECO:0008006" key="7">
    <source>
        <dbReference type="Google" id="ProtNLM"/>
    </source>
</evidence>
<keyword evidence="2" id="KW-0677">Repeat</keyword>
<dbReference type="InterPro" id="IPR003591">
    <property type="entry name" value="Leu-rich_rpt_typical-subtyp"/>
</dbReference>
<evidence type="ECO:0000256" key="2">
    <source>
        <dbReference type="ARBA" id="ARBA00022737"/>
    </source>
</evidence>
<dbReference type="PROSITE" id="PS51450">
    <property type="entry name" value="LRR"/>
    <property type="match status" value="1"/>
</dbReference>
<dbReference type="Gene3D" id="3.80.10.10">
    <property type="entry name" value="Ribonuclease Inhibitor"/>
    <property type="match status" value="2"/>
</dbReference>
<dbReference type="Pfam" id="PF13855">
    <property type="entry name" value="LRR_8"/>
    <property type="match status" value="2"/>
</dbReference>
<keyword evidence="4" id="KW-0732">Signal</keyword>
<evidence type="ECO:0000256" key="1">
    <source>
        <dbReference type="ARBA" id="ARBA00022614"/>
    </source>
</evidence>
<evidence type="ECO:0000256" key="4">
    <source>
        <dbReference type="SAM" id="SignalP"/>
    </source>
</evidence>
<proteinExistence type="predicted"/>
<feature type="region of interest" description="Disordered" evidence="3">
    <location>
        <begin position="422"/>
        <end position="465"/>
    </location>
</feature>
<dbReference type="PANTHER" id="PTHR24366:SF96">
    <property type="entry name" value="LEUCINE RICH REPEAT CONTAINING 53"/>
    <property type="match status" value="1"/>
</dbReference>
<dbReference type="InterPro" id="IPR032675">
    <property type="entry name" value="LRR_dom_sf"/>
</dbReference>
<dbReference type="SMART" id="SM00369">
    <property type="entry name" value="LRR_TYP"/>
    <property type="match status" value="7"/>
</dbReference>
<dbReference type="AlphaFoldDB" id="A0AA39C658"/>